<dbReference type="CDD" id="cd17321">
    <property type="entry name" value="MFS_MMR_MDR_like"/>
    <property type="match status" value="1"/>
</dbReference>
<keyword evidence="10" id="KW-1185">Reference proteome</keyword>
<feature type="transmembrane region" description="Helical" evidence="7">
    <location>
        <begin position="348"/>
        <end position="376"/>
    </location>
</feature>
<feature type="transmembrane region" description="Helical" evidence="7">
    <location>
        <begin position="98"/>
        <end position="119"/>
    </location>
</feature>
<feature type="transmembrane region" description="Helical" evidence="7">
    <location>
        <begin position="45"/>
        <end position="64"/>
    </location>
</feature>
<comment type="caution">
    <text evidence="9">The sequence shown here is derived from an EMBL/GenBank/DDBJ whole genome shotgun (WGS) entry which is preliminary data.</text>
</comment>
<feature type="transmembrane region" description="Helical" evidence="7">
    <location>
        <begin position="299"/>
        <end position="317"/>
    </location>
</feature>
<accession>A0A9X3N9K7</accession>
<keyword evidence="3" id="KW-1003">Cell membrane</keyword>
<dbReference type="InterPro" id="IPR011701">
    <property type="entry name" value="MFS"/>
</dbReference>
<dbReference type="PRINTS" id="PR01036">
    <property type="entry name" value="TCRTETB"/>
</dbReference>
<evidence type="ECO:0000313" key="9">
    <source>
        <dbReference type="EMBL" id="MDA0180802.1"/>
    </source>
</evidence>
<dbReference type="Gene3D" id="1.20.1250.20">
    <property type="entry name" value="MFS general substrate transporter like domains"/>
    <property type="match status" value="1"/>
</dbReference>
<reference evidence="9" key="1">
    <citation type="submission" date="2022-10" db="EMBL/GenBank/DDBJ databases">
        <title>The WGS of Solirubrobacter phytolaccae KCTC 29190.</title>
        <authorList>
            <person name="Jiang Z."/>
        </authorList>
    </citation>
    <scope>NUCLEOTIDE SEQUENCE</scope>
    <source>
        <strain evidence="9">KCTC 29190</strain>
    </source>
</reference>
<comment type="subcellular location">
    <subcellularLocation>
        <location evidence="1">Cell membrane</location>
        <topology evidence="1">Multi-pass membrane protein</topology>
    </subcellularLocation>
</comment>
<feature type="transmembrane region" description="Helical" evidence="7">
    <location>
        <begin position="131"/>
        <end position="153"/>
    </location>
</feature>
<gene>
    <name evidence="9" type="ORF">OJ997_10900</name>
</gene>
<dbReference type="InterPro" id="IPR020846">
    <property type="entry name" value="MFS_dom"/>
</dbReference>
<feature type="transmembrane region" description="Helical" evidence="7">
    <location>
        <begin position="429"/>
        <end position="447"/>
    </location>
</feature>
<dbReference type="RefSeq" id="WP_270025112.1">
    <property type="nucleotide sequence ID" value="NZ_JAPDDP010000016.1"/>
</dbReference>
<organism evidence="9 10">
    <name type="scientific">Solirubrobacter phytolaccae</name>
    <dbReference type="NCBI Taxonomy" id="1404360"/>
    <lineage>
        <taxon>Bacteria</taxon>
        <taxon>Bacillati</taxon>
        <taxon>Actinomycetota</taxon>
        <taxon>Thermoleophilia</taxon>
        <taxon>Solirubrobacterales</taxon>
        <taxon>Solirubrobacteraceae</taxon>
        <taxon>Solirubrobacter</taxon>
    </lineage>
</organism>
<dbReference type="InterPro" id="IPR004638">
    <property type="entry name" value="EmrB-like"/>
</dbReference>
<evidence type="ECO:0000256" key="7">
    <source>
        <dbReference type="SAM" id="Phobius"/>
    </source>
</evidence>
<feature type="transmembrane region" description="Helical" evidence="7">
    <location>
        <begin position="263"/>
        <end position="287"/>
    </location>
</feature>
<dbReference type="PANTHER" id="PTHR42718">
    <property type="entry name" value="MAJOR FACILITATOR SUPERFAMILY MULTIDRUG TRANSPORTER MFSC"/>
    <property type="match status" value="1"/>
</dbReference>
<feature type="transmembrane region" description="Helical" evidence="7">
    <location>
        <begin position="397"/>
        <end position="417"/>
    </location>
</feature>
<evidence type="ECO:0000256" key="4">
    <source>
        <dbReference type="ARBA" id="ARBA00022692"/>
    </source>
</evidence>
<keyword evidence="5 7" id="KW-1133">Transmembrane helix</keyword>
<dbReference type="GO" id="GO:0005886">
    <property type="term" value="C:plasma membrane"/>
    <property type="evidence" value="ECO:0007669"/>
    <property type="project" value="UniProtKB-SubCell"/>
</dbReference>
<evidence type="ECO:0000256" key="6">
    <source>
        <dbReference type="ARBA" id="ARBA00023136"/>
    </source>
</evidence>
<evidence type="ECO:0000256" key="3">
    <source>
        <dbReference type="ARBA" id="ARBA00022475"/>
    </source>
</evidence>
<dbReference type="Proteomes" id="UP001147653">
    <property type="component" value="Unassembled WGS sequence"/>
</dbReference>
<evidence type="ECO:0000313" key="10">
    <source>
        <dbReference type="Proteomes" id="UP001147653"/>
    </source>
</evidence>
<dbReference type="SUPFAM" id="SSF103473">
    <property type="entry name" value="MFS general substrate transporter"/>
    <property type="match status" value="1"/>
</dbReference>
<dbReference type="GO" id="GO:0022857">
    <property type="term" value="F:transmembrane transporter activity"/>
    <property type="evidence" value="ECO:0007669"/>
    <property type="project" value="InterPro"/>
</dbReference>
<evidence type="ECO:0000256" key="2">
    <source>
        <dbReference type="ARBA" id="ARBA00022448"/>
    </source>
</evidence>
<feature type="domain" description="Major facilitator superfamily (MFS) profile" evidence="8">
    <location>
        <begin position="7"/>
        <end position="452"/>
    </location>
</feature>
<dbReference type="PANTHER" id="PTHR42718:SF42">
    <property type="entry name" value="EXPORT PROTEIN"/>
    <property type="match status" value="1"/>
</dbReference>
<feature type="transmembrane region" description="Helical" evidence="7">
    <location>
        <begin position="159"/>
        <end position="179"/>
    </location>
</feature>
<name>A0A9X3N9K7_9ACTN</name>
<protein>
    <submittedName>
        <fullName evidence="9">DHA2 family efflux MFS transporter permease subunit</fullName>
    </submittedName>
</protein>
<evidence type="ECO:0000256" key="1">
    <source>
        <dbReference type="ARBA" id="ARBA00004651"/>
    </source>
</evidence>
<dbReference type="NCBIfam" id="TIGR00711">
    <property type="entry name" value="efflux_EmrB"/>
    <property type="match status" value="1"/>
</dbReference>
<dbReference type="Pfam" id="PF07690">
    <property type="entry name" value="MFS_1"/>
    <property type="match status" value="1"/>
</dbReference>
<dbReference type="InterPro" id="IPR036259">
    <property type="entry name" value="MFS_trans_sf"/>
</dbReference>
<evidence type="ECO:0000256" key="5">
    <source>
        <dbReference type="ARBA" id="ARBA00022989"/>
    </source>
</evidence>
<feature type="transmembrane region" description="Helical" evidence="7">
    <location>
        <begin position="73"/>
        <end position="92"/>
    </location>
</feature>
<dbReference type="Gene3D" id="1.20.1720.10">
    <property type="entry name" value="Multidrug resistance protein D"/>
    <property type="match status" value="1"/>
</dbReference>
<keyword evidence="4 7" id="KW-0812">Transmembrane</keyword>
<dbReference type="EMBL" id="JAPDDP010000016">
    <property type="protein sequence ID" value="MDA0180802.1"/>
    <property type="molecule type" value="Genomic_DNA"/>
</dbReference>
<dbReference type="PROSITE" id="PS50850">
    <property type="entry name" value="MFS"/>
    <property type="match status" value="1"/>
</dbReference>
<keyword evidence="2" id="KW-0813">Transport</keyword>
<feature type="transmembrane region" description="Helical" evidence="7">
    <location>
        <begin position="223"/>
        <end position="242"/>
    </location>
</feature>
<evidence type="ECO:0000259" key="8">
    <source>
        <dbReference type="PROSITE" id="PS50850"/>
    </source>
</evidence>
<proteinExistence type="predicted"/>
<feature type="transmembrane region" description="Helical" evidence="7">
    <location>
        <begin position="191"/>
        <end position="211"/>
    </location>
</feature>
<sequence>MSRSAWTFAVTSVALFMVVLDNLVVTTALPSIRTDLGGSLEDLQWTVNAYTLSFAVLLMTGAALGDRFGRRRMFLVGLGTFTVASALAALAPSAGALIAARALQGMGAAIVTPLTLTLLSEAFPPGKRGLVIGLWSGISGLGVALGPLIGGAVVDGISWHWIFWINVPIGLALLPLAHARLSESHGPADRLDLPGLVLAGVGLLGVVFGIVRGETLGWTSSTVVGSIALGVVALVAFVAWELRAPAPMLPMRFFRSRAFAASNGVSLAMYFGVFGSIFLLAQFFQVAQHLSPLEAGLRTLPWTAMPMLVAPIAGLLSDKIGSRPLMFTGLALQAVAIGWIAAVSEPTAAYITFVAPFILAGTGMALVFAPTANAVLAAVRPEEAGQASGATNAIREVGGALGVAVLASVFAASGSYASPQAFVDGMTSAAWVGAAVLAVGALLALLVPGKRRVTQESGEPVLVVAAS</sequence>
<keyword evidence="6 7" id="KW-0472">Membrane</keyword>
<dbReference type="AlphaFoldDB" id="A0A9X3N9K7"/>
<feature type="transmembrane region" description="Helical" evidence="7">
    <location>
        <begin position="324"/>
        <end position="342"/>
    </location>
</feature>